<dbReference type="EMBL" id="FNCZ01000005">
    <property type="protein sequence ID" value="SDH93382.1"/>
    <property type="molecule type" value="Genomic_DNA"/>
</dbReference>
<dbReference type="RefSeq" id="WP_092468872.1">
    <property type="nucleotide sequence ID" value="NZ_FNCZ01000005.1"/>
</dbReference>
<dbReference type="AlphaFoldDB" id="A0A1G8GG62"/>
<keyword evidence="7" id="KW-1185">Reference proteome</keyword>
<sequence length="776" mass="85434">MMKKRTTLLFFFLSVIISIKATAQVELEAASAYGQLLDVTYSKTQENVIYALTLTNHVVTSIDGGDTWAILYADPLDNYGILRDLRLINDGAALSFNVKAEGTDYNKIVVFDLATASITRTFSPPNSFEFDILIESYDISDSNNDVVLMHTTYSLLGTYTHEVFYTTNGGLNWNAVYYSPINDNVAINNVSISPEDDDKLFLMRGGSTSRELGGVFVSTDAGQNWENKIPGNTYDAIAFNPDNSDDILLGTSYGYDTHVENLYRSLDGGDTWAVVPITWTTMSTDHINKIEFNPSNSNEIIVLEENEMVVSSDNGMTWENYVYTTIDPEAYYYGLTASYNPFTADELLITTNFYTFLTTDGGVTLDKLENPFVNATGIISAFSSVDEKHVYYGMRSGYMHQDLQNSTEEGHYLQSLTQGFGSAVKVFADPVVPGRVFTSNRALNTSYINVSSAHGLNPKLIASSMFFLILEDVSTSIANPNVSWLSTGLEVHKVDLTDMDNIVDQNIVIPELGEVITAVQVDRDAATTIFIAQGIHFYKSTDDGATWTLSNDGLEGLTVGPHLILDIEQNPLNANQLLLSSTNGIYLSENKGDSWVSISLEFTDNVAFSSVAENTIVGVTHYSDGFNIPLPVAKAKIKITTDLGETWSEISPEMLHYPFTESSAFLFTEDEVSVYLGVHDLGLIKYDIDLTTLSVNSEVLYDNPIHIYPNPTNNSFSVHSDATVMAVTIYTIAGKIVKTVTQPNTAIDVSDLAQGVYLVKVITTNGTITKRLLKSN</sequence>
<reference evidence="7" key="1">
    <citation type="submission" date="2016-10" db="EMBL/GenBank/DDBJ databases">
        <authorList>
            <person name="Varghese N."/>
            <person name="Submissions S."/>
        </authorList>
    </citation>
    <scope>NUCLEOTIDE SEQUENCE [LARGE SCALE GENOMIC DNA]</scope>
    <source>
        <strain evidence="7">DSM 15363</strain>
    </source>
</reference>
<accession>A0A1G8GG62</accession>
<proteinExistence type="predicted"/>
<gene>
    <name evidence="6" type="ORF">SAMN04489796_105204</name>
</gene>
<dbReference type="Gene3D" id="2.130.10.10">
    <property type="entry name" value="YVTN repeat-like/Quinoprotein amine dehydrogenase"/>
    <property type="match status" value="3"/>
</dbReference>
<evidence type="ECO:0000256" key="1">
    <source>
        <dbReference type="ARBA" id="ARBA00022729"/>
    </source>
</evidence>
<dbReference type="PANTHER" id="PTHR12106:SF27">
    <property type="entry name" value="SORTILIN-RELATED RECEPTOR"/>
    <property type="match status" value="1"/>
</dbReference>
<evidence type="ECO:0000256" key="2">
    <source>
        <dbReference type="ARBA" id="ARBA00022737"/>
    </source>
</evidence>
<dbReference type="Proteomes" id="UP000199492">
    <property type="component" value="Unassembled WGS sequence"/>
</dbReference>
<feature type="signal peptide" evidence="3">
    <location>
        <begin position="1"/>
        <end position="23"/>
    </location>
</feature>
<dbReference type="Pfam" id="PF18962">
    <property type="entry name" value="Por_Secre_tail"/>
    <property type="match status" value="1"/>
</dbReference>
<feature type="domain" description="Sortilin N-terminal" evidence="4">
    <location>
        <begin position="537"/>
        <end position="676"/>
    </location>
</feature>
<dbReference type="NCBIfam" id="TIGR04183">
    <property type="entry name" value="Por_Secre_tail"/>
    <property type="match status" value="1"/>
</dbReference>
<name>A0A1G8GG62_9FLAO</name>
<evidence type="ECO:0000256" key="3">
    <source>
        <dbReference type="SAM" id="SignalP"/>
    </source>
</evidence>
<dbReference type="InterPro" id="IPR031778">
    <property type="entry name" value="Sortilin_N"/>
</dbReference>
<evidence type="ECO:0000259" key="5">
    <source>
        <dbReference type="Pfam" id="PF18962"/>
    </source>
</evidence>
<dbReference type="SUPFAM" id="SSF50939">
    <property type="entry name" value="Sialidases"/>
    <property type="match status" value="1"/>
</dbReference>
<dbReference type="InterPro" id="IPR036278">
    <property type="entry name" value="Sialidase_sf"/>
</dbReference>
<dbReference type="STRING" id="262004.SAMN04489796_105204"/>
<dbReference type="SUPFAM" id="SSF110296">
    <property type="entry name" value="Oligoxyloglucan reducing end-specific cellobiohydrolase"/>
    <property type="match status" value="1"/>
</dbReference>
<feature type="domain" description="Secretion system C-terminal sorting" evidence="5">
    <location>
        <begin position="707"/>
        <end position="772"/>
    </location>
</feature>
<dbReference type="OrthoDB" id="9757947at2"/>
<protein>
    <submittedName>
        <fullName evidence="6">Por secretion system C-terminal sorting domain-containing protein</fullName>
    </submittedName>
</protein>
<organism evidence="6 7">
    <name type="scientific">Winogradskyella thalassocola</name>
    <dbReference type="NCBI Taxonomy" id="262004"/>
    <lineage>
        <taxon>Bacteria</taxon>
        <taxon>Pseudomonadati</taxon>
        <taxon>Bacteroidota</taxon>
        <taxon>Flavobacteriia</taxon>
        <taxon>Flavobacteriales</taxon>
        <taxon>Flavobacteriaceae</taxon>
        <taxon>Winogradskyella</taxon>
    </lineage>
</organism>
<feature type="chain" id="PRO_5011735735" evidence="3">
    <location>
        <begin position="24"/>
        <end position="776"/>
    </location>
</feature>
<evidence type="ECO:0000313" key="7">
    <source>
        <dbReference type="Proteomes" id="UP000199492"/>
    </source>
</evidence>
<dbReference type="InterPro" id="IPR050310">
    <property type="entry name" value="VPS10-sortilin"/>
</dbReference>
<dbReference type="CDD" id="cd15482">
    <property type="entry name" value="Sialidase_non-viral"/>
    <property type="match status" value="1"/>
</dbReference>
<dbReference type="PANTHER" id="PTHR12106">
    <property type="entry name" value="SORTILIN RELATED"/>
    <property type="match status" value="1"/>
</dbReference>
<keyword evidence="2" id="KW-0677">Repeat</keyword>
<dbReference type="Pfam" id="PF15902">
    <property type="entry name" value="Sortilin-Vps10"/>
    <property type="match status" value="2"/>
</dbReference>
<keyword evidence="1 3" id="KW-0732">Signal</keyword>
<evidence type="ECO:0000313" key="6">
    <source>
        <dbReference type="EMBL" id="SDH93382.1"/>
    </source>
</evidence>
<evidence type="ECO:0000259" key="4">
    <source>
        <dbReference type="Pfam" id="PF15902"/>
    </source>
</evidence>
<feature type="domain" description="Sortilin N-terminal" evidence="4">
    <location>
        <begin position="215"/>
        <end position="319"/>
    </location>
</feature>
<dbReference type="InterPro" id="IPR015943">
    <property type="entry name" value="WD40/YVTN_repeat-like_dom_sf"/>
</dbReference>
<dbReference type="InterPro" id="IPR026444">
    <property type="entry name" value="Secre_tail"/>
</dbReference>